<protein>
    <recommendedName>
        <fullName evidence="3">DUF4352 domain-containing protein</fullName>
    </recommendedName>
</protein>
<keyword evidence="5" id="KW-1185">Reference proteome</keyword>
<dbReference type="Pfam" id="PF11611">
    <property type="entry name" value="DUF4352"/>
    <property type="match status" value="1"/>
</dbReference>
<proteinExistence type="predicted"/>
<feature type="chain" id="PRO_5046966203" description="DUF4352 domain-containing protein" evidence="2">
    <location>
        <begin position="21"/>
        <end position="167"/>
    </location>
</feature>
<accession>A0ABP9KAQ3</accession>
<evidence type="ECO:0000256" key="2">
    <source>
        <dbReference type="SAM" id="SignalP"/>
    </source>
</evidence>
<organism evidence="4 5">
    <name type="scientific">Nocardia callitridis</name>
    <dbReference type="NCBI Taxonomy" id="648753"/>
    <lineage>
        <taxon>Bacteria</taxon>
        <taxon>Bacillati</taxon>
        <taxon>Actinomycetota</taxon>
        <taxon>Actinomycetes</taxon>
        <taxon>Mycobacteriales</taxon>
        <taxon>Nocardiaceae</taxon>
        <taxon>Nocardia</taxon>
    </lineage>
</organism>
<keyword evidence="1 2" id="KW-0732">Signal</keyword>
<reference evidence="5" key="1">
    <citation type="journal article" date="2019" name="Int. J. Syst. Evol. Microbiol.">
        <title>The Global Catalogue of Microorganisms (GCM) 10K type strain sequencing project: providing services to taxonomists for standard genome sequencing and annotation.</title>
        <authorList>
            <consortium name="The Broad Institute Genomics Platform"/>
            <consortium name="The Broad Institute Genome Sequencing Center for Infectious Disease"/>
            <person name="Wu L."/>
            <person name="Ma J."/>
        </authorList>
    </citation>
    <scope>NUCLEOTIDE SEQUENCE [LARGE SCALE GENOMIC DNA]</scope>
    <source>
        <strain evidence="5">JCM 18298</strain>
    </source>
</reference>
<name>A0ABP9KAQ3_9NOCA</name>
<evidence type="ECO:0000259" key="3">
    <source>
        <dbReference type="Pfam" id="PF11611"/>
    </source>
</evidence>
<dbReference type="InterPro" id="IPR029051">
    <property type="entry name" value="DUF4352"/>
</dbReference>
<dbReference type="InterPro" id="IPR029050">
    <property type="entry name" value="Immunoprotect_excell_Ig-like"/>
</dbReference>
<dbReference type="Gene3D" id="2.60.40.1240">
    <property type="match status" value="1"/>
</dbReference>
<dbReference type="Proteomes" id="UP001500603">
    <property type="component" value="Unassembled WGS sequence"/>
</dbReference>
<evidence type="ECO:0000313" key="5">
    <source>
        <dbReference type="Proteomes" id="UP001500603"/>
    </source>
</evidence>
<gene>
    <name evidence="4" type="ORF">GCM10023318_25760</name>
</gene>
<feature type="signal peptide" evidence="2">
    <location>
        <begin position="1"/>
        <end position="20"/>
    </location>
</feature>
<sequence>MLFALFGVFVLACVGCVAFVSNVFDETSSVSTGSASTAPAGSEVEDGKFAFQITQVDPPSTTVGDNAYTQQSAQGQFIVVHVNVANIGGEPQSYFGENQTLIDASGREFTNSTGAELAANDNSTLSEINPGNKVTTAIVFDVPPGTAPAAVEFHDSMFSGGTRVALN</sequence>
<comment type="caution">
    <text evidence="4">The sequence shown here is derived from an EMBL/GenBank/DDBJ whole genome shotgun (WGS) entry which is preliminary data.</text>
</comment>
<dbReference type="EMBL" id="BAABJM010000002">
    <property type="protein sequence ID" value="GAA5052734.1"/>
    <property type="molecule type" value="Genomic_DNA"/>
</dbReference>
<feature type="domain" description="DUF4352" evidence="3">
    <location>
        <begin position="41"/>
        <end position="161"/>
    </location>
</feature>
<evidence type="ECO:0000313" key="4">
    <source>
        <dbReference type="EMBL" id="GAA5052734.1"/>
    </source>
</evidence>
<evidence type="ECO:0000256" key="1">
    <source>
        <dbReference type="ARBA" id="ARBA00022729"/>
    </source>
</evidence>